<keyword evidence="2" id="KW-1185">Reference proteome</keyword>
<sequence length="505" mass="58144">MSRRRWDDRPPAEVCPPFPFLRLLPEMRREVLKFVVSVSPNHGARFFVRQAREEHPRDLIDTYHRPLEGMDHLRAGSATCTHWSTSSCLTTVMHHTRTTRTVCSAIRGDIEALEAPRSPLATPRVWLSHLYEVPSAAVRDMSGQQVLRELRKRSLAGRRANLVAEMQWRQDKLVDVNGSQMERAKMASGKRNADRPRNSYELVAKCPASWSKKRKEAALELARNAKFNSFRTHSSWALTKVRTHEERHAVAPIDASLLSSLEASAYESFLSSLRQQTWTGYAESVTLTYQNRTSDGESVPEPTPDVIDEVGRRVAAFFGTTTMAQQSWIQQWTNKVHNDEEMTWEQYEDECEYWEGYEDDPEYKGELDDYHDADRPPLTRWQDVFTMVRSRSLRDDGTELALTRDRSRNPKLPVAKIVATVHTLQMPAEENARDRRRCILFSDVRCLGGQGPVMHPEAMSNFHIGEHPWFSHNRDSYLNSGKLTVYWRDISQFGLEIEIAFPAIS</sequence>
<comment type="caution">
    <text evidence="1">The sequence shown here is derived from an EMBL/GenBank/DDBJ whole genome shotgun (WGS) entry which is preliminary data.</text>
</comment>
<dbReference type="Proteomes" id="UP000789595">
    <property type="component" value="Unassembled WGS sequence"/>
</dbReference>
<name>A0A8J2X346_9STRA</name>
<reference evidence="1" key="1">
    <citation type="submission" date="2021-11" db="EMBL/GenBank/DDBJ databases">
        <authorList>
            <consortium name="Genoscope - CEA"/>
            <person name="William W."/>
        </authorList>
    </citation>
    <scope>NUCLEOTIDE SEQUENCE</scope>
</reference>
<accession>A0A8J2X346</accession>
<organism evidence="1 2">
    <name type="scientific">Pelagomonas calceolata</name>
    <dbReference type="NCBI Taxonomy" id="35677"/>
    <lineage>
        <taxon>Eukaryota</taxon>
        <taxon>Sar</taxon>
        <taxon>Stramenopiles</taxon>
        <taxon>Ochrophyta</taxon>
        <taxon>Pelagophyceae</taxon>
        <taxon>Pelagomonadales</taxon>
        <taxon>Pelagomonadaceae</taxon>
        <taxon>Pelagomonas</taxon>
    </lineage>
</organism>
<gene>
    <name evidence="1" type="ORF">PECAL_5P15290</name>
</gene>
<proteinExistence type="predicted"/>
<evidence type="ECO:0000313" key="2">
    <source>
        <dbReference type="Proteomes" id="UP000789595"/>
    </source>
</evidence>
<evidence type="ECO:0000313" key="1">
    <source>
        <dbReference type="EMBL" id="CAH0376931.1"/>
    </source>
</evidence>
<protein>
    <submittedName>
        <fullName evidence="1">Uncharacterized protein</fullName>
    </submittedName>
</protein>
<dbReference type="AlphaFoldDB" id="A0A8J2X346"/>
<dbReference type="EMBL" id="CAKKNE010000005">
    <property type="protein sequence ID" value="CAH0376931.1"/>
    <property type="molecule type" value="Genomic_DNA"/>
</dbReference>